<evidence type="ECO:0000313" key="3">
    <source>
        <dbReference type="Proteomes" id="UP001211065"/>
    </source>
</evidence>
<dbReference type="AlphaFoldDB" id="A0AAD5Y017"/>
<organism evidence="2 3">
    <name type="scientific">Clydaea vesicula</name>
    <dbReference type="NCBI Taxonomy" id="447962"/>
    <lineage>
        <taxon>Eukaryota</taxon>
        <taxon>Fungi</taxon>
        <taxon>Fungi incertae sedis</taxon>
        <taxon>Chytridiomycota</taxon>
        <taxon>Chytridiomycota incertae sedis</taxon>
        <taxon>Chytridiomycetes</taxon>
        <taxon>Lobulomycetales</taxon>
        <taxon>Lobulomycetaceae</taxon>
        <taxon>Clydaea</taxon>
    </lineage>
</organism>
<dbReference type="Pfam" id="PF13673">
    <property type="entry name" value="Acetyltransf_10"/>
    <property type="match status" value="1"/>
</dbReference>
<sequence length="146" mass="17378">MENYEFGEIEFQQTYNLRLKVLWPNNPEKVQLEEDALNTAFHFGLKNKINNEIIGVISLFLGEKSEDYVDCQFRKFAIDFNFQKLGFGKYMLGKISEFLINKFDCKIKLWCNARIEQEGFYNKSGFEEEWETKGIKFVKMKKLLNN</sequence>
<dbReference type="Gene3D" id="3.40.630.30">
    <property type="match status" value="1"/>
</dbReference>
<protein>
    <recommendedName>
        <fullName evidence="1">N-acetyltransferase domain-containing protein</fullName>
    </recommendedName>
</protein>
<comment type="caution">
    <text evidence="2">The sequence shown here is derived from an EMBL/GenBank/DDBJ whole genome shotgun (WGS) entry which is preliminary data.</text>
</comment>
<dbReference type="InterPro" id="IPR000182">
    <property type="entry name" value="GNAT_dom"/>
</dbReference>
<accession>A0AAD5Y017</accession>
<evidence type="ECO:0000313" key="2">
    <source>
        <dbReference type="EMBL" id="KAJ3223968.1"/>
    </source>
</evidence>
<reference evidence="2" key="1">
    <citation type="submission" date="2020-05" db="EMBL/GenBank/DDBJ databases">
        <title>Phylogenomic resolution of chytrid fungi.</title>
        <authorList>
            <person name="Stajich J.E."/>
            <person name="Amses K."/>
            <person name="Simmons R."/>
            <person name="Seto K."/>
            <person name="Myers J."/>
            <person name="Bonds A."/>
            <person name="Quandt C.A."/>
            <person name="Barry K."/>
            <person name="Liu P."/>
            <person name="Grigoriev I."/>
            <person name="Longcore J.E."/>
            <person name="James T.Y."/>
        </authorList>
    </citation>
    <scope>NUCLEOTIDE SEQUENCE</scope>
    <source>
        <strain evidence="2">JEL0476</strain>
    </source>
</reference>
<name>A0AAD5Y017_9FUNG</name>
<keyword evidence="3" id="KW-1185">Reference proteome</keyword>
<dbReference type="Proteomes" id="UP001211065">
    <property type="component" value="Unassembled WGS sequence"/>
</dbReference>
<feature type="domain" description="N-acetyltransferase" evidence="1">
    <location>
        <begin position="1"/>
        <end position="145"/>
    </location>
</feature>
<dbReference type="EMBL" id="JADGJW010000110">
    <property type="protein sequence ID" value="KAJ3223968.1"/>
    <property type="molecule type" value="Genomic_DNA"/>
</dbReference>
<dbReference type="InterPro" id="IPR016181">
    <property type="entry name" value="Acyl_CoA_acyltransferase"/>
</dbReference>
<evidence type="ECO:0000259" key="1">
    <source>
        <dbReference type="PROSITE" id="PS51186"/>
    </source>
</evidence>
<dbReference type="GO" id="GO:0016747">
    <property type="term" value="F:acyltransferase activity, transferring groups other than amino-acyl groups"/>
    <property type="evidence" value="ECO:0007669"/>
    <property type="project" value="InterPro"/>
</dbReference>
<gene>
    <name evidence="2" type="ORF">HK099_000452</name>
</gene>
<proteinExistence type="predicted"/>
<dbReference type="PROSITE" id="PS51186">
    <property type="entry name" value="GNAT"/>
    <property type="match status" value="1"/>
</dbReference>
<dbReference type="SUPFAM" id="SSF55729">
    <property type="entry name" value="Acyl-CoA N-acyltransferases (Nat)"/>
    <property type="match status" value="1"/>
</dbReference>